<evidence type="ECO:0000313" key="19">
    <source>
        <dbReference type="Proteomes" id="UP000663828"/>
    </source>
</evidence>
<dbReference type="InterPro" id="IPR032106">
    <property type="entry name" value="2-oxogl_dehyd_N"/>
</dbReference>
<reference evidence="18" key="1">
    <citation type="submission" date="2021-02" db="EMBL/GenBank/DDBJ databases">
        <authorList>
            <person name="Nowell W R."/>
        </authorList>
    </citation>
    <scope>NUCLEOTIDE SEQUENCE</scope>
</reference>
<comment type="subcellular location">
    <subcellularLocation>
        <location evidence="3">Mitochondrion</location>
    </subcellularLocation>
</comment>
<dbReference type="Gene3D" id="3.40.50.12470">
    <property type="match status" value="1"/>
</dbReference>
<dbReference type="InterPro" id="IPR031717">
    <property type="entry name" value="ODO-1/KGD_C"/>
</dbReference>
<dbReference type="EC" id="1.2.4.2" evidence="5"/>
<dbReference type="Pfam" id="PF16870">
    <property type="entry name" value="OxoGdeHyase_C"/>
    <property type="match status" value="1"/>
</dbReference>
<dbReference type="GO" id="GO:0006099">
    <property type="term" value="P:tricarboxylic acid cycle"/>
    <property type="evidence" value="ECO:0007669"/>
    <property type="project" value="TreeGrafter"/>
</dbReference>
<accession>A0A815RKK9</accession>
<dbReference type="Gene3D" id="3.40.50.11610">
    <property type="entry name" value="Multifunctional 2-oxoglutarate metabolism enzyme, C-terminal domain"/>
    <property type="match status" value="1"/>
</dbReference>
<protein>
    <recommendedName>
        <fullName evidence="15">2-oxoglutarate dehydrogenase, mitochondrial</fullName>
        <ecNumber evidence="5">1.2.4.2</ecNumber>
    </recommendedName>
    <alternativeName>
        <fullName evidence="16">2-oxoglutarate dehydrogenase complex component E1</fullName>
    </alternativeName>
    <alternativeName>
        <fullName evidence="13">Alpha-ketoglutarate dehydrogenase</fullName>
    </alternativeName>
</protein>
<evidence type="ECO:0000256" key="16">
    <source>
        <dbReference type="ARBA" id="ARBA00042984"/>
    </source>
</evidence>
<comment type="similarity">
    <text evidence="4">Belongs to the alpha-ketoglutarate dehydrogenase family.</text>
</comment>
<dbReference type="AlphaFoldDB" id="A0A815RKK9"/>
<evidence type="ECO:0000256" key="13">
    <source>
        <dbReference type="ARBA" id="ARBA00030680"/>
    </source>
</evidence>
<evidence type="ECO:0000256" key="11">
    <source>
        <dbReference type="ARBA" id="ARBA00023128"/>
    </source>
</evidence>
<dbReference type="PIRSF" id="PIRSF000157">
    <property type="entry name" value="Oxoglu_dh_E1"/>
    <property type="match status" value="1"/>
</dbReference>
<dbReference type="SUPFAM" id="SSF52518">
    <property type="entry name" value="Thiamin diphosphate-binding fold (THDP-binding)"/>
    <property type="match status" value="2"/>
</dbReference>
<dbReference type="Proteomes" id="UP000663828">
    <property type="component" value="Unassembled WGS sequence"/>
</dbReference>
<dbReference type="GO" id="GO:0005739">
    <property type="term" value="C:mitochondrion"/>
    <property type="evidence" value="ECO:0007669"/>
    <property type="project" value="UniProtKB-SubCell"/>
</dbReference>
<evidence type="ECO:0000256" key="8">
    <source>
        <dbReference type="ARBA" id="ARBA00022946"/>
    </source>
</evidence>
<evidence type="ECO:0000259" key="17">
    <source>
        <dbReference type="SMART" id="SM00861"/>
    </source>
</evidence>
<evidence type="ECO:0000256" key="3">
    <source>
        <dbReference type="ARBA" id="ARBA00004173"/>
    </source>
</evidence>
<dbReference type="CDD" id="cd02016">
    <property type="entry name" value="TPP_E1_OGDC_like"/>
    <property type="match status" value="1"/>
</dbReference>
<dbReference type="InterPro" id="IPR042179">
    <property type="entry name" value="KGD_C_sf"/>
</dbReference>
<dbReference type="SMART" id="SM00861">
    <property type="entry name" value="Transket_pyr"/>
    <property type="match status" value="1"/>
</dbReference>
<evidence type="ECO:0000256" key="5">
    <source>
        <dbReference type="ARBA" id="ARBA00012280"/>
    </source>
</evidence>
<dbReference type="GO" id="GO:0046872">
    <property type="term" value="F:metal ion binding"/>
    <property type="evidence" value="ECO:0007669"/>
    <property type="project" value="UniProtKB-KW"/>
</dbReference>
<evidence type="ECO:0000256" key="7">
    <source>
        <dbReference type="ARBA" id="ARBA00022842"/>
    </source>
</evidence>
<evidence type="ECO:0000256" key="4">
    <source>
        <dbReference type="ARBA" id="ARBA00006936"/>
    </source>
</evidence>
<evidence type="ECO:0000256" key="12">
    <source>
        <dbReference type="ARBA" id="ARBA00023152"/>
    </source>
</evidence>
<comment type="caution">
    <text evidence="18">The sequence shown here is derived from an EMBL/GenBank/DDBJ whole genome shotgun (WGS) entry which is preliminary data.</text>
</comment>
<gene>
    <name evidence="18" type="ORF">XAT740_LOCUS38384</name>
</gene>
<keyword evidence="7" id="KW-0460">Magnesium</keyword>
<evidence type="ECO:0000256" key="10">
    <source>
        <dbReference type="ARBA" id="ARBA00023052"/>
    </source>
</evidence>
<organism evidence="18 19">
    <name type="scientific">Adineta ricciae</name>
    <name type="common">Rotifer</name>
    <dbReference type="NCBI Taxonomy" id="249248"/>
    <lineage>
        <taxon>Eukaryota</taxon>
        <taxon>Metazoa</taxon>
        <taxon>Spiralia</taxon>
        <taxon>Gnathifera</taxon>
        <taxon>Rotifera</taxon>
        <taxon>Eurotatoria</taxon>
        <taxon>Bdelloidea</taxon>
        <taxon>Adinetida</taxon>
        <taxon>Adinetidae</taxon>
        <taxon>Adineta</taxon>
    </lineage>
</organism>
<dbReference type="InterPro" id="IPR029061">
    <property type="entry name" value="THDP-binding"/>
</dbReference>
<evidence type="ECO:0000256" key="9">
    <source>
        <dbReference type="ARBA" id="ARBA00023002"/>
    </source>
</evidence>
<keyword evidence="8" id="KW-0809">Transit peptide</keyword>
<name>A0A815RKK9_ADIRI</name>
<sequence>MERLVSSVTRPRLLTVRCILKLTLPIRSAYAPAKSDGFSVNYRDQMYKEWLSNPQSVHKSWDLYFRSQNQGKSSMPTSVQIYPIQPTAVSASNFRIDAKAVNDHMAVAALIQSFQTRGHKVAQLDPLGISSIDLDRERPIDLSYQFFNFSEADLNRQFVLPPFTFIGGRETQLSLREILRRLDYVYCRTIGIEYMYINNREQCNWIRERFEDSSQFKLSNDEVHRAVQRLIRTAHFEKSLGSKWATEKRFGVEGCDMLIPAMKMVIDTVIQTGVDTLIMGMPHRGRLNVLANVIQKPLEEIFCQFNKHLKPSDISESGDVKYHLGTCVERLSSVTNSKIKYVLLANPSHLEAVSPVAQGRTKAEQFYRGDEKGDKVMSILVHGDAAFAGQGVVYETFHLTNLPAYTTHGTVHIICNNQIGFTTDPRVARSSPYCTDVARVVNAPIFHVNADDPEAVLRVAKEAAEYKKIEKQTPILTKWTDKLINEGRINKSWYETEVANYEKRLVEALANSKSVIYDKQKKWLDSPWKAFFTKTPPFAHPITGVPEERLQLVGSKVHELPESFTLHERLKSNFATRTTMLQERKVDWALAEAMALGSLLLDGQYIRFSGQDVERGTFSHRHHVLHDQEKDLVFHVPLNELVAVQGHYTICNSSLSEFAVLGFELGYAITSPCTLVLWEAQFGDFTNNAQCIIDQFLSSGQAKWVRQNGLVLLLPHGYDGYGPEHSSARLERFLQMSAEDADQVPDLENSAHTDLSMYQLENANWIIAHLTTPANYFHILRRQLALPFRKPLVLMTPKSLLRLTECRSSFDEIIEGTTFKRIYPEEGAAGHNPDAVKKLVFCSGKTYYDLIKARTVQELESDIAIVRIEQLSPFPFDLIEIELKKYKSAAICFAQEEHKNMGPYSFCKARLNLLLRKMNDNRVDKIEYAGRASAAATATGIKSIHSTEQDNYMHQAMKI</sequence>
<evidence type="ECO:0000256" key="15">
    <source>
        <dbReference type="ARBA" id="ARBA00040267"/>
    </source>
</evidence>
<feature type="domain" description="Transketolase-like pyrimidine-binding" evidence="17">
    <location>
        <begin position="586"/>
        <end position="803"/>
    </location>
</feature>
<evidence type="ECO:0000256" key="6">
    <source>
        <dbReference type="ARBA" id="ARBA00022723"/>
    </source>
</evidence>
<proteinExistence type="inferred from homology"/>
<keyword evidence="19" id="KW-1185">Reference proteome</keyword>
<dbReference type="Gene3D" id="1.10.287.1150">
    <property type="entry name" value="TPP helical domain"/>
    <property type="match status" value="1"/>
</dbReference>
<dbReference type="GO" id="GO:0006096">
    <property type="term" value="P:glycolytic process"/>
    <property type="evidence" value="ECO:0007669"/>
    <property type="project" value="UniProtKB-KW"/>
</dbReference>
<comment type="function">
    <text evidence="14">The 2-oxoglutarate dehydrogenase complex catalyzes the overall conversion of 2-oxoglutarate to succinyl-CoA and CO(2). It contains multiple copies of three enzymatic components: 2-oxoglutarate dehydrogenase (E1), dihydrolipoamide succinyltransferase (E2) and lipoamide dehydrogenase (E3).</text>
</comment>
<dbReference type="InterPro" id="IPR011603">
    <property type="entry name" value="2oxoglutarate_DH_E1"/>
</dbReference>
<dbReference type="Gene3D" id="3.40.50.970">
    <property type="match status" value="1"/>
</dbReference>
<dbReference type="EMBL" id="CAJNOR010004142">
    <property type="protein sequence ID" value="CAF1478329.1"/>
    <property type="molecule type" value="Genomic_DNA"/>
</dbReference>
<dbReference type="InterPro" id="IPR005475">
    <property type="entry name" value="Transketolase-like_Pyr-bd"/>
</dbReference>
<dbReference type="FunFam" id="3.40.50.12470:FF:000007">
    <property type="entry name" value="2-oxoglutarate dehydrogenase e1 mitochondrial"/>
    <property type="match status" value="1"/>
</dbReference>
<keyword evidence="12" id="KW-0324">Glycolysis</keyword>
<keyword evidence="10" id="KW-0786">Thiamine pyrophosphate</keyword>
<dbReference type="Pfam" id="PF00676">
    <property type="entry name" value="E1_dh"/>
    <property type="match status" value="1"/>
</dbReference>
<dbReference type="GO" id="GO:0004591">
    <property type="term" value="F:oxoglutarate dehydrogenase (succinyl-transferring) activity"/>
    <property type="evidence" value="ECO:0007669"/>
    <property type="project" value="UniProtKB-EC"/>
</dbReference>
<keyword evidence="9" id="KW-0560">Oxidoreductase</keyword>
<evidence type="ECO:0000256" key="2">
    <source>
        <dbReference type="ARBA" id="ARBA00001964"/>
    </source>
</evidence>
<dbReference type="PANTHER" id="PTHR23152:SF4">
    <property type="entry name" value="2-OXOADIPATE DEHYDROGENASE COMPLEX COMPONENT E1"/>
    <property type="match status" value="1"/>
</dbReference>
<dbReference type="Pfam" id="PF16078">
    <property type="entry name" value="2-oxogl_dehyd_N"/>
    <property type="match status" value="1"/>
</dbReference>
<evidence type="ECO:0000256" key="1">
    <source>
        <dbReference type="ARBA" id="ARBA00001946"/>
    </source>
</evidence>
<dbReference type="GO" id="GO:0030976">
    <property type="term" value="F:thiamine pyrophosphate binding"/>
    <property type="evidence" value="ECO:0007669"/>
    <property type="project" value="InterPro"/>
</dbReference>
<evidence type="ECO:0000256" key="14">
    <source>
        <dbReference type="ARBA" id="ARBA00037426"/>
    </source>
</evidence>
<dbReference type="GO" id="GO:0045252">
    <property type="term" value="C:oxoglutarate dehydrogenase complex"/>
    <property type="evidence" value="ECO:0007669"/>
    <property type="project" value="TreeGrafter"/>
</dbReference>
<keyword evidence="6" id="KW-0479">Metal-binding</keyword>
<dbReference type="Pfam" id="PF02779">
    <property type="entry name" value="Transket_pyr"/>
    <property type="match status" value="1"/>
</dbReference>
<comment type="cofactor">
    <cofactor evidence="1">
        <name>Mg(2+)</name>
        <dbReference type="ChEBI" id="CHEBI:18420"/>
    </cofactor>
</comment>
<dbReference type="PANTHER" id="PTHR23152">
    <property type="entry name" value="2-OXOGLUTARATE DEHYDROGENASE"/>
    <property type="match status" value="1"/>
</dbReference>
<evidence type="ECO:0000313" key="18">
    <source>
        <dbReference type="EMBL" id="CAF1478329.1"/>
    </source>
</evidence>
<dbReference type="InterPro" id="IPR001017">
    <property type="entry name" value="DH_E1"/>
</dbReference>
<comment type="cofactor">
    <cofactor evidence="2">
        <name>thiamine diphosphate</name>
        <dbReference type="ChEBI" id="CHEBI:58937"/>
    </cofactor>
</comment>
<keyword evidence="11" id="KW-0496">Mitochondrion</keyword>